<evidence type="ECO:0000256" key="4">
    <source>
        <dbReference type="ARBA" id="ARBA00023002"/>
    </source>
</evidence>
<dbReference type="NCBIfam" id="TIGR02734">
    <property type="entry name" value="crtI_fam"/>
    <property type="match status" value="1"/>
</dbReference>
<name>A0ABU4PI85_9SPHN</name>
<dbReference type="SUPFAM" id="SSF51905">
    <property type="entry name" value="FAD/NAD(P)-binding domain"/>
    <property type="match status" value="1"/>
</dbReference>
<dbReference type="Proteomes" id="UP001279660">
    <property type="component" value="Unassembled WGS sequence"/>
</dbReference>
<dbReference type="PANTHER" id="PTHR43734:SF7">
    <property type="entry name" value="4,4'-DIAPONEUROSPORENE OXYGENASE"/>
    <property type="match status" value="1"/>
</dbReference>
<evidence type="ECO:0000313" key="7">
    <source>
        <dbReference type="EMBL" id="MDX5983365.1"/>
    </source>
</evidence>
<dbReference type="PANTHER" id="PTHR43734">
    <property type="entry name" value="PHYTOENE DESATURASE"/>
    <property type="match status" value="1"/>
</dbReference>
<keyword evidence="4 5" id="KW-0560">Oxidoreductase</keyword>
<evidence type="ECO:0000259" key="6">
    <source>
        <dbReference type="Pfam" id="PF01593"/>
    </source>
</evidence>
<organism evidence="7 8">
    <name type="scientific">Sphingomonas echinoides</name>
    <dbReference type="NCBI Taxonomy" id="59803"/>
    <lineage>
        <taxon>Bacteria</taxon>
        <taxon>Pseudomonadati</taxon>
        <taxon>Pseudomonadota</taxon>
        <taxon>Alphaproteobacteria</taxon>
        <taxon>Sphingomonadales</taxon>
        <taxon>Sphingomonadaceae</taxon>
        <taxon>Sphingomonas</taxon>
    </lineage>
</organism>
<dbReference type="InterPro" id="IPR002937">
    <property type="entry name" value="Amino_oxidase"/>
</dbReference>
<dbReference type="GO" id="GO:0016491">
    <property type="term" value="F:oxidoreductase activity"/>
    <property type="evidence" value="ECO:0007669"/>
    <property type="project" value="UniProtKB-KW"/>
</dbReference>
<accession>A0ABU4PI85</accession>
<evidence type="ECO:0000256" key="2">
    <source>
        <dbReference type="ARBA" id="ARBA00006046"/>
    </source>
</evidence>
<evidence type="ECO:0000256" key="3">
    <source>
        <dbReference type="ARBA" id="ARBA00022746"/>
    </source>
</evidence>
<sequence>MATHGTVIIGAGIGGLVSAALLAARGQRVTVVEAAHAPGGKLRTVTAGGRAIDAGPTVFTLRAVFDEIFAACGSALDAHVSLRPATILARHAWGEDRLDLFAEAEASEAAIGAFAGADAARGYRAFRAEAKRIFDTLDRPFLHAPQTNPLGLTWRMGLRGFADLTRIRPYESLWRALSEHFQDPRLRQLFGRYATYCGSSPFACPATLMLIAHVEASGVWLVDGGMHALARALEALARQNGATFRYAAPVREIVVERRRAAGVVLASGERIAADSVVCNADPAALAAGAFGPAVRRAVPALPPARRSLSALVWCATARTSGFPLARHNVFFSSDYPAEFTALARGRLPAAPSLYVCAQDRGGDEAPAHPGGPERLQIILNAPPNGDTHRLTQAETEQCTKLMHAMLERAGLTLDRPDSATVLTTPSDFEALFPRTGGALYGPASHGWAASFRRPGSRTRIPGLYCAGGSTHPGAGVPMAALSARLAVACLLKDHALTARSSPAAMPGGMSTRPATTAVSA</sequence>
<proteinExistence type="inferred from homology"/>
<dbReference type="EC" id="1.-.-.-" evidence="7"/>
<gene>
    <name evidence="7" type="primary">crtI</name>
    <name evidence="7" type="ORF">SIL82_03770</name>
</gene>
<dbReference type="InterPro" id="IPR014105">
    <property type="entry name" value="Carotenoid/retinoid_OxRdtase"/>
</dbReference>
<evidence type="ECO:0000313" key="8">
    <source>
        <dbReference type="Proteomes" id="UP001279660"/>
    </source>
</evidence>
<dbReference type="InterPro" id="IPR036188">
    <property type="entry name" value="FAD/NAD-bd_sf"/>
</dbReference>
<evidence type="ECO:0000256" key="1">
    <source>
        <dbReference type="ARBA" id="ARBA00004829"/>
    </source>
</evidence>
<comment type="similarity">
    <text evidence="2 5">Belongs to the carotenoid/retinoid oxidoreductase family.</text>
</comment>
<comment type="pathway">
    <text evidence="1 5">Carotenoid biosynthesis.</text>
</comment>
<dbReference type="Pfam" id="PF01593">
    <property type="entry name" value="Amino_oxidase"/>
    <property type="match status" value="1"/>
</dbReference>
<evidence type="ECO:0000256" key="5">
    <source>
        <dbReference type="RuleBase" id="RU362075"/>
    </source>
</evidence>
<reference evidence="7 8" key="1">
    <citation type="submission" date="2023-11" db="EMBL/GenBank/DDBJ databases">
        <title>MicrobeMod: A computational toolkit for identifying prokaryotic methylation and restriction-modification with nanopore sequencing.</title>
        <authorList>
            <person name="Crits-Christoph A."/>
            <person name="Kang S.C."/>
            <person name="Lee H."/>
            <person name="Ostrov N."/>
        </authorList>
    </citation>
    <scope>NUCLEOTIDE SEQUENCE [LARGE SCALE GENOMIC DNA]</scope>
    <source>
        <strain evidence="7 8">ATCC 14820</strain>
    </source>
</reference>
<dbReference type="Gene3D" id="3.50.50.60">
    <property type="entry name" value="FAD/NAD(P)-binding domain"/>
    <property type="match status" value="2"/>
</dbReference>
<feature type="domain" description="Amine oxidase" evidence="6">
    <location>
        <begin position="13"/>
        <end position="491"/>
    </location>
</feature>
<protein>
    <submittedName>
        <fullName evidence="7">Phytoene desaturase family protein</fullName>
        <ecNumber evidence="7">1.-.-.-</ecNumber>
    </submittedName>
</protein>
<keyword evidence="8" id="KW-1185">Reference proteome</keyword>
<dbReference type="EMBL" id="JAWXXV010000001">
    <property type="protein sequence ID" value="MDX5983365.1"/>
    <property type="molecule type" value="Genomic_DNA"/>
</dbReference>
<dbReference type="NCBIfam" id="NF045637">
    <property type="entry name" value="carotdesatCrtDProt"/>
    <property type="match status" value="1"/>
</dbReference>
<dbReference type="RefSeq" id="WP_010405252.1">
    <property type="nucleotide sequence ID" value="NZ_JAWXXV010000001.1"/>
</dbReference>
<keyword evidence="3 5" id="KW-0125">Carotenoid biosynthesis</keyword>
<dbReference type="InterPro" id="IPR054841">
    <property type="entry name" value="carotdesatCrtD"/>
</dbReference>
<comment type="caution">
    <text evidence="7">The sequence shown here is derived from an EMBL/GenBank/DDBJ whole genome shotgun (WGS) entry which is preliminary data.</text>
</comment>